<evidence type="ECO:0000256" key="5">
    <source>
        <dbReference type="ARBA" id="ARBA00047422"/>
    </source>
</evidence>
<dbReference type="PROSITE" id="PS51679">
    <property type="entry name" value="SAM_MT_C5"/>
    <property type="match status" value="1"/>
</dbReference>
<accession>A0A9X1B695</accession>
<comment type="similarity">
    <text evidence="6 7">Belongs to the class I-like SAM-binding methyltransferase superfamily. C5-methyltransferase family.</text>
</comment>
<dbReference type="RefSeq" id="WP_200247908.1">
    <property type="nucleotide sequence ID" value="NZ_NRRY01000045.1"/>
</dbReference>
<comment type="catalytic activity">
    <reaction evidence="5 8">
        <text>a 2'-deoxycytidine in DNA + S-adenosyl-L-methionine = a 5-methyl-2'-deoxycytidine in DNA + S-adenosyl-L-homocysteine + H(+)</text>
        <dbReference type="Rhea" id="RHEA:13681"/>
        <dbReference type="Rhea" id="RHEA-COMP:11369"/>
        <dbReference type="Rhea" id="RHEA-COMP:11370"/>
        <dbReference type="ChEBI" id="CHEBI:15378"/>
        <dbReference type="ChEBI" id="CHEBI:57856"/>
        <dbReference type="ChEBI" id="CHEBI:59789"/>
        <dbReference type="ChEBI" id="CHEBI:85452"/>
        <dbReference type="ChEBI" id="CHEBI:85454"/>
        <dbReference type="EC" id="2.1.1.37"/>
    </reaction>
</comment>
<dbReference type="Proteomes" id="UP001138768">
    <property type="component" value="Unassembled WGS sequence"/>
</dbReference>
<dbReference type="EC" id="2.1.1.37" evidence="8"/>
<dbReference type="GO" id="GO:0044027">
    <property type="term" value="P:negative regulation of gene expression via chromosomal CpG island methylation"/>
    <property type="evidence" value="ECO:0007669"/>
    <property type="project" value="TreeGrafter"/>
</dbReference>
<name>A0A9X1B695_9GAMM</name>
<dbReference type="NCBIfam" id="TIGR00675">
    <property type="entry name" value="dcm"/>
    <property type="match status" value="1"/>
</dbReference>
<dbReference type="Pfam" id="PF00145">
    <property type="entry name" value="DNA_methylase"/>
    <property type="match status" value="1"/>
</dbReference>
<dbReference type="EMBL" id="NRRY01000045">
    <property type="protein sequence ID" value="MBK1620671.1"/>
    <property type="molecule type" value="Genomic_DNA"/>
</dbReference>
<evidence type="ECO:0000256" key="2">
    <source>
        <dbReference type="ARBA" id="ARBA00022679"/>
    </source>
</evidence>
<dbReference type="SUPFAM" id="SSF53335">
    <property type="entry name" value="S-adenosyl-L-methionine-dependent methyltransferases"/>
    <property type="match status" value="1"/>
</dbReference>
<evidence type="ECO:0000256" key="7">
    <source>
        <dbReference type="RuleBase" id="RU000416"/>
    </source>
</evidence>
<reference evidence="10 11" key="1">
    <citation type="journal article" date="2020" name="Microorganisms">
        <title>Osmotic Adaptation and Compatible Solute Biosynthesis of Phototrophic Bacteria as Revealed from Genome Analyses.</title>
        <authorList>
            <person name="Imhoff J.F."/>
            <person name="Rahn T."/>
            <person name="Kunzel S."/>
            <person name="Keller A."/>
            <person name="Neulinger S.C."/>
        </authorList>
    </citation>
    <scope>NUCLEOTIDE SEQUENCE [LARGE SCALE GENOMIC DNA]</scope>
    <source>
        <strain evidence="10 11">DSM 25653</strain>
    </source>
</reference>
<evidence type="ECO:0000256" key="4">
    <source>
        <dbReference type="ARBA" id="ARBA00022747"/>
    </source>
</evidence>
<evidence type="ECO:0000256" key="6">
    <source>
        <dbReference type="PROSITE-ProRule" id="PRU01016"/>
    </source>
</evidence>
<evidence type="ECO:0000313" key="11">
    <source>
        <dbReference type="Proteomes" id="UP001138768"/>
    </source>
</evidence>
<keyword evidence="1 6" id="KW-0489">Methyltransferase</keyword>
<keyword evidence="4" id="KW-0680">Restriction system</keyword>
<proteinExistence type="inferred from homology"/>
<evidence type="ECO:0000256" key="1">
    <source>
        <dbReference type="ARBA" id="ARBA00022603"/>
    </source>
</evidence>
<dbReference type="InterPro" id="IPR001525">
    <property type="entry name" value="C5_MeTfrase"/>
</dbReference>
<evidence type="ECO:0000256" key="9">
    <source>
        <dbReference type="SAM" id="MobiDB-lite"/>
    </source>
</evidence>
<dbReference type="PRINTS" id="PR00105">
    <property type="entry name" value="C5METTRFRASE"/>
</dbReference>
<dbReference type="InterPro" id="IPR050390">
    <property type="entry name" value="C5-Methyltransferase"/>
</dbReference>
<keyword evidence="2 6" id="KW-0808">Transferase</keyword>
<dbReference type="GO" id="GO:0032259">
    <property type="term" value="P:methylation"/>
    <property type="evidence" value="ECO:0007669"/>
    <property type="project" value="UniProtKB-KW"/>
</dbReference>
<sequence>MRSSPTTLKAISLYTGVGGLDFGFEAAGFETIAALELDSTACSTLRLNRSWTVLEGDIHGFSSEAILSAAGIKPGDADILIAGPPCQPFSKSGYWARGDALRLDDPRADTLTAFLRVLRDARPSAFLLENVYGLAYKDKDEGLRYLLQGIEKINRETGTCYQVTSEMLNAAQFGVPQLRERFFLVGSRDGTVFKFPTPTHCAADNEALLAEGLSPYRTAWDAIGDLPSNPNDPSLQAGGKWADLLPSIPEGRNYLWHTNRGGGEPLFGWRTRYWSFMLKLSKRLPSWTIQAQPGSSIGPFHWSNRKLTAEEMCRIQTFPDGLHFDCGRTDIQKMIGNAVPSLLAEVLAREIRHQLLGDRTARETLKLLPPVRTPVPKPETVLPLAEKYHHLIGEHPDHPGERRSTKKSVRSKSERQSNLFDSLPALG</sequence>
<dbReference type="InterPro" id="IPR029063">
    <property type="entry name" value="SAM-dependent_MTases_sf"/>
</dbReference>
<dbReference type="GO" id="GO:0003886">
    <property type="term" value="F:DNA (cytosine-5-)-methyltransferase activity"/>
    <property type="evidence" value="ECO:0007669"/>
    <property type="project" value="UniProtKB-EC"/>
</dbReference>
<protein>
    <recommendedName>
        <fullName evidence="8">Cytosine-specific methyltransferase</fullName>
        <ecNumber evidence="8">2.1.1.37</ecNumber>
    </recommendedName>
</protein>
<comment type="caution">
    <text evidence="10">The sequence shown here is derived from an EMBL/GenBank/DDBJ whole genome shotgun (WGS) entry which is preliminary data.</text>
</comment>
<dbReference type="InterPro" id="IPR018117">
    <property type="entry name" value="C5_DNA_meth_AS"/>
</dbReference>
<dbReference type="GO" id="GO:0009307">
    <property type="term" value="P:DNA restriction-modification system"/>
    <property type="evidence" value="ECO:0007669"/>
    <property type="project" value="UniProtKB-KW"/>
</dbReference>
<dbReference type="PROSITE" id="PS00094">
    <property type="entry name" value="C5_MTASE_1"/>
    <property type="match status" value="1"/>
</dbReference>
<dbReference type="GO" id="GO:0003677">
    <property type="term" value="F:DNA binding"/>
    <property type="evidence" value="ECO:0007669"/>
    <property type="project" value="TreeGrafter"/>
</dbReference>
<dbReference type="PANTHER" id="PTHR10629">
    <property type="entry name" value="CYTOSINE-SPECIFIC METHYLTRANSFERASE"/>
    <property type="match status" value="1"/>
</dbReference>
<evidence type="ECO:0000313" key="10">
    <source>
        <dbReference type="EMBL" id="MBK1620671.1"/>
    </source>
</evidence>
<feature type="active site" evidence="6">
    <location>
        <position position="86"/>
    </location>
</feature>
<feature type="region of interest" description="Disordered" evidence="9">
    <location>
        <begin position="392"/>
        <end position="427"/>
    </location>
</feature>
<keyword evidence="3 6" id="KW-0949">S-adenosyl-L-methionine</keyword>
<evidence type="ECO:0000256" key="8">
    <source>
        <dbReference type="RuleBase" id="RU000417"/>
    </source>
</evidence>
<feature type="compositionally biased region" description="Basic and acidic residues" evidence="9">
    <location>
        <begin position="392"/>
        <end position="403"/>
    </location>
</feature>
<dbReference type="AlphaFoldDB" id="A0A9X1B695"/>
<organism evidence="10 11">
    <name type="scientific">Lamprobacter modestohalophilus</name>
    <dbReference type="NCBI Taxonomy" id="1064514"/>
    <lineage>
        <taxon>Bacteria</taxon>
        <taxon>Pseudomonadati</taxon>
        <taxon>Pseudomonadota</taxon>
        <taxon>Gammaproteobacteria</taxon>
        <taxon>Chromatiales</taxon>
        <taxon>Chromatiaceae</taxon>
        <taxon>Lamprobacter</taxon>
    </lineage>
</organism>
<dbReference type="Gene3D" id="3.90.120.10">
    <property type="entry name" value="DNA Methylase, subunit A, domain 2"/>
    <property type="match status" value="1"/>
</dbReference>
<dbReference type="PANTHER" id="PTHR10629:SF52">
    <property type="entry name" value="DNA (CYTOSINE-5)-METHYLTRANSFERASE 1"/>
    <property type="match status" value="1"/>
</dbReference>
<dbReference type="Gene3D" id="3.40.50.150">
    <property type="entry name" value="Vaccinia Virus protein VP39"/>
    <property type="match status" value="1"/>
</dbReference>
<gene>
    <name evidence="10" type="ORF">CKO42_20005</name>
</gene>
<keyword evidence="11" id="KW-1185">Reference proteome</keyword>
<evidence type="ECO:0000256" key="3">
    <source>
        <dbReference type="ARBA" id="ARBA00022691"/>
    </source>
</evidence>